<evidence type="ECO:0000259" key="1">
    <source>
        <dbReference type="PROSITE" id="PS51658"/>
    </source>
</evidence>
<dbReference type="Pfam" id="PF02577">
    <property type="entry name" value="BFN_dom"/>
    <property type="match status" value="1"/>
</dbReference>
<dbReference type="PROSITE" id="PS51658">
    <property type="entry name" value="BFN"/>
    <property type="match status" value="1"/>
</dbReference>
<name>Q31PB8_SYNE7</name>
<reference evidence="3" key="1">
    <citation type="submission" date="2005-08" db="EMBL/GenBank/DDBJ databases">
        <title>Complete sequence of chromosome 1 of Synechococcus elongatus PCC 7942.</title>
        <authorList>
            <consortium name="US DOE Joint Genome Institute"/>
            <person name="Copeland A."/>
            <person name="Lucas S."/>
            <person name="Lapidus A."/>
            <person name="Barry K."/>
            <person name="Detter J.C."/>
            <person name="Glavina T."/>
            <person name="Hammon N."/>
            <person name="Israni S."/>
            <person name="Pitluck S."/>
            <person name="Schmutz J."/>
            <person name="Larimer F."/>
            <person name="Land M."/>
            <person name="Kyrpides N."/>
            <person name="Lykidis A."/>
            <person name="Richardson P."/>
        </authorList>
    </citation>
    <scope>NUCLEOTIDE SEQUENCE [LARGE SCALE GENOMIC DNA]</scope>
    <source>
        <strain evidence="3">ATCC 33912 / PCC 7942 / FACHB-805</strain>
    </source>
</reference>
<dbReference type="AlphaFoldDB" id="Q31PB8"/>
<evidence type="ECO:0000313" key="3">
    <source>
        <dbReference type="Proteomes" id="UP000889800"/>
    </source>
</evidence>
<protein>
    <recommendedName>
        <fullName evidence="1">BFN domain-containing protein</fullName>
    </recommendedName>
</protein>
<dbReference type="BioCyc" id="SYNEL:SYNPCC7942_1071-MONOMER"/>
<dbReference type="SUPFAM" id="SSF103256">
    <property type="entry name" value="Hypothetical protein TM0160"/>
    <property type="match status" value="1"/>
</dbReference>
<sequence>MGLSDPALRGDRCCCEQAGAAKVIEMKVAGIALEAATRSPIVLLRDSSDRRALPIWISQDQAKAILAVLENQTPPRPLTHDLMAELLLQWDLTLESVVIHSLQNNTFYASLRVRQGEAVKELDARPSDAIALALRTQATIWAMEEVIAEASIPVDQEADEAEQEAFRDFLSEINPADLIQHHRTQRGN</sequence>
<dbReference type="InterPro" id="IPR003729">
    <property type="entry name" value="Bi_nuclease_dom"/>
</dbReference>
<dbReference type="PANTHER" id="PTHR15160">
    <property type="entry name" value="VON HIPPEL-LINDAU PROTEIN"/>
    <property type="match status" value="1"/>
</dbReference>
<evidence type="ECO:0000313" key="2">
    <source>
        <dbReference type="EMBL" id="ABB57101.1"/>
    </source>
</evidence>
<dbReference type="KEGG" id="syf:Synpcc7942_1071"/>
<dbReference type="PaxDb" id="1140-Synpcc7942_1071"/>
<dbReference type="EMBL" id="CP000100">
    <property type="protein sequence ID" value="ABB57101.1"/>
    <property type="molecule type" value="Genomic_DNA"/>
</dbReference>
<dbReference type="InterPro" id="IPR036104">
    <property type="entry name" value="BFN_sf"/>
</dbReference>
<keyword evidence="3" id="KW-1185">Reference proteome</keyword>
<dbReference type="STRING" id="1140.Synpcc7942_1071"/>
<dbReference type="eggNOG" id="COG1259">
    <property type="taxonomic scope" value="Bacteria"/>
</dbReference>
<organism evidence="2 3">
    <name type="scientific">Synechococcus elongatus (strain ATCC 33912 / PCC 7942 / FACHB-805)</name>
    <name type="common">Anacystis nidulans R2</name>
    <dbReference type="NCBI Taxonomy" id="1140"/>
    <lineage>
        <taxon>Bacteria</taxon>
        <taxon>Bacillati</taxon>
        <taxon>Cyanobacteriota</taxon>
        <taxon>Cyanophyceae</taxon>
        <taxon>Synechococcales</taxon>
        <taxon>Synechococcaceae</taxon>
        <taxon>Synechococcus</taxon>
    </lineage>
</organism>
<dbReference type="HOGENOM" id="CLU_096111_2_2_3"/>
<dbReference type="GO" id="GO:0004518">
    <property type="term" value="F:nuclease activity"/>
    <property type="evidence" value="ECO:0007669"/>
    <property type="project" value="InterPro"/>
</dbReference>
<dbReference type="Proteomes" id="UP000889800">
    <property type="component" value="Chromosome"/>
</dbReference>
<feature type="domain" description="BFN" evidence="1">
    <location>
        <begin position="23"/>
        <end position="154"/>
    </location>
</feature>
<gene>
    <name evidence="2" type="ordered locus">Synpcc7942_1071</name>
</gene>
<dbReference type="Gene3D" id="3.10.690.10">
    <property type="entry name" value="Bifunctional nuclease domain"/>
    <property type="match status" value="1"/>
</dbReference>
<accession>Q31PB8</accession>
<dbReference type="PANTHER" id="PTHR15160:SF1">
    <property type="entry name" value="VON HIPPEL-LINDAU DISEASE TUMOR SUPPRESSOR"/>
    <property type="match status" value="1"/>
</dbReference>
<proteinExistence type="predicted"/>